<dbReference type="KEGG" id="cak:Caul_1841"/>
<evidence type="ECO:0000256" key="2">
    <source>
        <dbReference type="PIRSR" id="PIRSR011396-2"/>
    </source>
</evidence>
<feature type="binding site" evidence="2">
    <location>
        <position position="78"/>
    </location>
    <ligand>
        <name>7-chloro-L-tryptophan</name>
        <dbReference type="ChEBI" id="CHEBI:58713"/>
    </ligand>
</feature>
<evidence type="ECO:0000313" key="3">
    <source>
        <dbReference type="EMBL" id="ABZ70970.1"/>
    </source>
</evidence>
<keyword evidence="2" id="KW-0285">Flavoprotein</keyword>
<keyword evidence="2" id="KW-0274">FAD</keyword>
<gene>
    <name evidence="3" type="ordered locus">Caul_1841</name>
</gene>
<dbReference type="InterPro" id="IPR036188">
    <property type="entry name" value="FAD/NAD-bd_sf"/>
</dbReference>
<dbReference type="PANTHER" id="PTHR43747">
    <property type="entry name" value="FAD-BINDING PROTEIN"/>
    <property type="match status" value="1"/>
</dbReference>
<dbReference type="InterPro" id="IPR050816">
    <property type="entry name" value="Flavin-dep_Halogenase_NPB"/>
</dbReference>
<dbReference type="PANTHER" id="PTHR43747:SF4">
    <property type="entry name" value="FLAVIN-DEPENDENT TRYPTOPHAN HALOGENASE"/>
    <property type="match status" value="1"/>
</dbReference>
<dbReference type="InterPro" id="IPR033856">
    <property type="entry name" value="Trp_halogen"/>
</dbReference>
<dbReference type="InterPro" id="IPR006905">
    <property type="entry name" value="Flavin_halogenase"/>
</dbReference>
<feature type="active site" evidence="1">
    <location>
        <position position="78"/>
    </location>
</feature>
<dbReference type="GO" id="GO:0004497">
    <property type="term" value="F:monooxygenase activity"/>
    <property type="evidence" value="ECO:0007669"/>
    <property type="project" value="InterPro"/>
</dbReference>
<name>B0T4L8_CAUSK</name>
<dbReference type="AlphaFoldDB" id="B0T4L8"/>
<evidence type="ECO:0000256" key="1">
    <source>
        <dbReference type="PIRSR" id="PIRSR011396-1"/>
    </source>
</evidence>
<dbReference type="eggNOG" id="COG0665">
    <property type="taxonomic scope" value="Bacteria"/>
</dbReference>
<feature type="binding site" evidence="2">
    <location>
        <begin position="14"/>
        <end position="17"/>
    </location>
    <ligand>
        <name>FAD</name>
        <dbReference type="ChEBI" id="CHEBI:57692"/>
    </ligand>
</feature>
<dbReference type="PROSITE" id="PS51257">
    <property type="entry name" value="PROKAR_LIPOPROTEIN"/>
    <property type="match status" value="1"/>
</dbReference>
<sequence precursor="true">MTGRSLKSVAIVGGGVAGWMTACALARVLPADCAIRVVETAAAAPRGALSTQPTLRAFHGLLGLDEPALMRAARGTFKLGSRFSGWTVADHVEGFSDTGANLDGVAFHHHWLRARERGEAGRYEDYNLAAVAGRLGRFAPPSEDPRSVLSTLSYGLHLDAAGYVAALRAAAGRVDRMAGEIVEVTPNADGGLDTVRLASGERVAADLFIDTTPDGRLIGSNAVGAWIDWSSWLPCDRLALREVAARLEPPPLTEVEAIPEGWLRRIPLRGGDAVALAYNSRLTSDDAAREILGGEATIAPLSNGRRAQAWVGNCLAIGPAAGQLEPLNGDDAHLVQSGVSRLIALLPTADGSPLAATEYNRLMAEELDRTRDTAAFRYAVAARTDPVWTLARQAPPSPALAYKLSQFESRGRVVMYDEETFVEGAWLAAFLGHGILPRRHDRLADRLPADQADAALARLRGLIRQAALAMPTQAQALKDPA</sequence>
<organism evidence="3">
    <name type="scientific">Caulobacter sp. (strain K31)</name>
    <dbReference type="NCBI Taxonomy" id="366602"/>
    <lineage>
        <taxon>Bacteria</taxon>
        <taxon>Pseudomonadati</taxon>
        <taxon>Pseudomonadota</taxon>
        <taxon>Alphaproteobacteria</taxon>
        <taxon>Caulobacterales</taxon>
        <taxon>Caulobacteraceae</taxon>
        <taxon>Caulobacter</taxon>
    </lineage>
</organism>
<protein>
    <submittedName>
        <fullName evidence="3">Tryptophan halogenase</fullName>
    </submittedName>
</protein>
<proteinExistence type="predicted"/>
<reference evidence="3" key="1">
    <citation type="submission" date="2008-01" db="EMBL/GenBank/DDBJ databases">
        <title>Complete sequence of chromosome of Caulobacter sp. K31.</title>
        <authorList>
            <consortium name="US DOE Joint Genome Institute"/>
            <person name="Copeland A."/>
            <person name="Lucas S."/>
            <person name="Lapidus A."/>
            <person name="Barry K."/>
            <person name="Glavina del Rio T."/>
            <person name="Dalin E."/>
            <person name="Tice H."/>
            <person name="Pitluck S."/>
            <person name="Bruce D."/>
            <person name="Goodwin L."/>
            <person name="Thompson L.S."/>
            <person name="Brettin T."/>
            <person name="Detter J.C."/>
            <person name="Han C."/>
            <person name="Schmutz J."/>
            <person name="Larimer F."/>
            <person name="Land M."/>
            <person name="Hauser L."/>
            <person name="Kyrpides N."/>
            <person name="Kim E."/>
            <person name="Stephens C."/>
            <person name="Richardson P."/>
        </authorList>
    </citation>
    <scope>NUCLEOTIDE SEQUENCE [LARGE SCALE GENOMIC DNA]</scope>
    <source>
        <strain evidence="3">K31</strain>
    </source>
</reference>
<dbReference type="Gene3D" id="3.50.50.60">
    <property type="entry name" value="FAD/NAD(P)-binding domain"/>
    <property type="match status" value="1"/>
</dbReference>
<dbReference type="GO" id="GO:0000166">
    <property type="term" value="F:nucleotide binding"/>
    <property type="evidence" value="ECO:0007669"/>
    <property type="project" value="UniProtKB-KW"/>
</dbReference>
<dbReference type="Pfam" id="PF04820">
    <property type="entry name" value="Trp_halogenase"/>
    <property type="match status" value="1"/>
</dbReference>
<dbReference type="PIRSF" id="PIRSF011396">
    <property type="entry name" value="Trp_halogenase"/>
    <property type="match status" value="1"/>
</dbReference>
<accession>B0T4L8</accession>
<dbReference type="EMBL" id="CP000927">
    <property type="protein sequence ID" value="ABZ70970.1"/>
    <property type="molecule type" value="Genomic_DNA"/>
</dbReference>
<dbReference type="SUPFAM" id="SSF51905">
    <property type="entry name" value="FAD/NAD(P)-binding domain"/>
    <property type="match status" value="1"/>
</dbReference>
<dbReference type="STRING" id="366602.Caul_1841"/>
<dbReference type="HOGENOM" id="CLU_022247_1_0_5"/>
<keyword evidence="2" id="KW-0547">Nucleotide-binding</keyword>